<dbReference type="InterPro" id="IPR036291">
    <property type="entry name" value="NAD(P)-bd_dom_sf"/>
</dbReference>
<evidence type="ECO:0000256" key="2">
    <source>
        <dbReference type="ARBA" id="ARBA00023002"/>
    </source>
</evidence>
<sequence>MTKTLFITGASSGIGAATAKTAAASGWNVGLFARSEDKLTELAKEIGSQALVLVGDATDLDAQRDALAQLQAHTGQLDAVFANAGRGSSAPGVAEGDPEDWDGMIDLNIKGALYTAHASMEALKKSRGHFVVTGSVAGRRHLKGSIYGATKWFIHGFAGNLAEEMGEWGGRCTVIAPGMVDTAFFDSPKPDKLQPQDVADAVVYALNAPERADVRELCLMPTG</sequence>
<dbReference type="AlphaFoldDB" id="A0A975JB23"/>
<organism evidence="3 4">
    <name type="scientific">Sulfitobacter albidus</name>
    <dbReference type="NCBI Taxonomy" id="2829501"/>
    <lineage>
        <taxon>Bacteria</taxon>
        <taxon>Pseudomonadati</taxon>
        <taxon>Pseudomonadota</taxon>
        <taxon>Alphaproteobacteria</taxon>
        <taxon>Rhodobacterales</taxon>
        <taxon>Roseobacteraceae</taxon>
        <taxon>Sulfitobacter</taxon>
    </lineage>
</organism>
<keyword evidence="4" id="KW-1185">Reference proteome</keyword>
<dbReference type="RefSeq" id="WP_212703394.1">
    <property type="nucleotide sequence ID" value="NZ_CP073581.1"/>
</dbReference>
<name>A0A975JB23_9RHOB</name>
<evidence type="ECO:0000256" key="1">
    <source>
        <dbReference type="ARBA" id="ARBA00006484"/>
    </source>
</evidence>
<dbReference type="PANTHER" id="PTHR44196:SF1">
    <property type="entry name" value="DEHYDROGENASE_REDUCTASE SDR FAMILY MEMBER 7B"/>
    <property type="match status" value="1"/>
</dbReference>
<dbReference type="GO" id="GO:0016020">
    <property type="term" value="C:membrane"/>
    <property type="evidence" value="ECO:0007669"/>
    <property type="project" value="TreeGrafter"/>
</dbReference>
<reference evidence="3" key="1">
    <citation type="submission" date="2021-04" db="EMBL/GenBank/DDBJ databases">
        <title>Complete genome sequence for Sulfitobacter sp. strain JK7-1.</title>
        <authorList>
            <person name="Park S.-J."/>
        </authorList>
    </citation>
    <scope>NUCLEOTIDE SEQUENCE</scope>
    <source>
        <strain evidence="3">JK7-1</strain>
    </source>
</reference>
<evidence type="ECO:0000313" key="4">
    <source>
        <dbReference type="Proteomes" id="UP000683291"/>
    </source>
</evidence>
<accession>A0A975JB23</accession>
<dbReference type="EMBL" id="CP073581">
    <property type="protein sequence ID" value="QUJ75189.1"/>
    <property type="molecule type" value="Genomic_DNA"/>
</dbReference>
<dbReference type="InterPro" id="IPR002347">
    <property type="entry name" value="SDR_fam"/>
</dbReference>
<dbReference type="KEGG" id="sual:KDD17_09135"/>
<comment type="similarity">
    <text evidence="1">Belongs to the short-chain dehydrogenases/reductases (SDR) family.</text>
</comment>
<dbReference type="PANTHER" id="PTHR44196">
    <property type="entry name" value="DEHYDROGENASE/REDUCTASE SDR FAMILY MEMBER 7B"/>
    <property type="match status" value="1"/>
</dbReference>
<dbReference type="GO" id="GO:0016491">
    <property type="term" value="F:oxidoreductase activity"/>
    <property type="evidence" value="ECO:0007669"/>
    <property type="project" value="UniProtKB-KW"/>
</dbReference>
<dbReference type="Proteomes" id="UP000683291">
    <property type="component" value="Chromosome 1"/>
</dbReference>
<dbReference type="Pfam" id="PF00106">
    <property type="entry name" value="adh_short"/>
    <property type="match status" value="1"/>
</dbReference>
<dbReference type="PRINTS" id="PR00081">
    <property type="entry name" value="GDHRDH"/>
</dbReference>
<gene>
    <name evidence="3" type="ORF">KDD17_09135</name>
</gene>
<keyword evidence="2" id="KW-0560">Oxidoreductase</keyword>
<dbReference type="Gene3D" id="3.40.50.720">
    <property type="entry name" value="NAD(P)-binding Rossmann-like Domain"/>
    <property type="match status" value="1"/>
</dbReference>
<protein>
    <submittedName>
        <fullName evidence="3">SDR family oxidoreductase</fullName>
    </submittedName>
</protein>
<proteinExistence type="inferred from homology"/>
<evidence type="ECO:0000313" key="3">
    <source>
        <dbReference type="EMBL" id="QUJ75189.1"/>
    </source>
</evidence>
<dbReference type="SUPFAM" id="SSF51735">
    <property type="entry name" value="NAD(P)-binding Rossmann-fold domains"/>
    <property type="match status" value="1"/>
</dbReference>